<dbReference type="OrthoDB" id="631005at2759"/>
<accession>A0A9P0ZQ17</accession>
<evidence type="ECO:0000256" key="1">
    <source>
        <dbReference type="SAM" id="MobiDB-lite"/>
    </source>
</evidence>
<feature type="compositionally biased region" description="Basic residues" evidence="1">
    <location>
        <begin position="79"/>
        <end position="89"/>
    </location>
</feature>
<keyword evidence="3" id="KW-1185">Reference proteome</keyword>
<feature type="compositionally biased region" description="Polar residues" evidence="1">
    <location>
        <begin position="1"/>
        <end position="11"/>
    </location>
</feature>
<evidence type="ECO:0000313" key="2">
    <source>
        <dbReference type="EMBL" id="CAH9108032.1"/>
    </source>
</evidence>
<reference evidence="2" key="1">
    <citation type="submission" date="2022-07" db="EMBL/GenBank/DDBJ databases">
        <authorList>
            <person name="Macas J."/>
            <person name="Novak P."/>
            <person name="Neumann P."/>
        </authorList>
    </citation>
    <scope>NUCLEOTIDE SEQUENCE</scope>
</reference>
<sequence length="147" mass="16289">MDQSLVQSAPSTEEDEWDTEGFVIPSLGIRDSGESRIDPIEVTDSKPSSIATNLKEENIYLGPHGAPPLRSKQPELNSSKRKQSLKHKLKEADRKYSGIGSENKVDNLRELLGSAKMPAAAAVPKSSSKGWLDPHCLESQFERMEYH</sequence>
<organism evidence="2 3">
    <name type="scientific">Cuscuta europaea</name>
    <name type="common">European dodder</name>
    <dbReference type="NCBI Taxonomy" id="41803"/>
    <lineage>
        <taxon>Eukaryota</taxon>
        <taxon>Viridiplantae</taxon>
        <taxon>Streptophyta</taxon>
        <taxon>Embryophyta</taxon>
        <taxon>Tracheophyta</taxon>
        <taxon>Spermatophyta</taxon>
        <taxon>Magnoliopsida</taxon>
        <taxon>eudicotyledons</taxon>
        <taxon>Gunneridae</taxon>
        <taxon>Pentapetalae</taxon>
        <taxon>asterids</taxon>
        <taxon>lamiids</taxon>
        <taxon>Solanales</taxon>
        <taxon>Convolvulaceae</taxon>
        <taxon>Cuscuteae</taxon>
        <taxon>Cuscuta</taxon>
        <taxon>Cuscuta subgen. Cuscuta</taxon>
    </lineage>
</organism>
<name>A0A9P0ZQ17_CUSEU</name>
<dbReference type="EMBL" id="CAMAPE010000051">
    <property type="protein sequence ID" value="CAH9108032.1"/>
    <property type="molecule type" value="Genomic_DNA"/>
</dbReference>
<gene>
    <name evidence="2" type="ORF">CEURO_LOCUS17944</name>
</gene>
<dbReference type="Proteomes" id="UP001152484">
    <property type="component" value="Unassembled WGS sequence"/>
</dbReference>
<protein>
    <submittedName>
        <fullName evidence="2">Uncharacterized protein</fullName>
    </submittedName>
</protein>
<dbReference type="AlphaFoldDB" id="A0A9P0ZQ17"/>
<comment type="caution">
    <text evidence="2">The sequence shown here is derived from an EMBL/GenBank/DDBJ whole genome shotgun (WGS) entry which is preliminary data.</text>
</comment>
<dbReference type="PANTHER" id="PTHR36075:SF1">
    <property type="entry name" value="OS03G0595200 PROTEIN"/>
    <property type="match status" value="1"/>
</dbReference>
<dbReference type="PANTHER" id="PTHR36075">
    <property type="entry name" value="BNAA10G09820D PROTEIN"/>
    <property type="match status" value="1"/>
</dbReference>
<evidence type="ECO:0000313" key="3">
    <source>
        <dbReference type="Proteomes" id="UP001152484"/>
    </source>
</evidence>
<feature type="region of interest" description="Disordered" evidence="1">
    <location>
        <begin position="1"/>
        <end position="97"/>
    </location>
</feature>
<proteinExistence type="predicted"/>